<evidence type="ECO:0000256" key="6">
    <source>
        <dbReference type="ARBA" id="ARBA00022927"/>
    </source>
</evidence>
<evidence type="ECO:0000313" key="15">
    <source>
        <dbReference type="Proteomes" id="UP000036867"/>
    </source>
</evidence>
<organism evidence="14 15">
    <name type="scientific">Viridibacillus arvi</name>
    <dbReference type="NCBI Taxonomy" id="263475"/>
    <lineage>
        <taxon>Bacteria</taxon>
        <taxon>Bacillati</taxon>
        <taxon>Bacillota</taxon>
        <taxon>Bacilli</taxon>
        <taxon>Bacillales</taxon>
        <taxon>Caryophanaceae</taxon>
        <taxon>Viridibacillus</taxon>
    </lineage>
</organism>
<keyword evidence="6 12" id="KW-0653">Protein transport</keyword>
<sequence>MKIKFWRLYFVLLTLIVLTGCSEGNSGTSNSEFMHDHFVAPFINIIHFFAKHFGGSYGLAIIAITMIIRFLLLPLMLKNYKSQKIMQQKMHNLKPEMDALQNKIKNTNNAEEKAQLQQEIFGLYKKHNVNPLNIGCLPLLIQTPILMALYYAIRGDQTLSSQSFLWFNLGTPDIVMTLIAGLLYYIQFKLSIRDMNETQQKQMRFMGLLSPIMITVFSFSSPAVLPLYWTIGALFLIIQQYIARNFIKIEILVQQKN</sequence>
<comment type="similarity">
    <text evidence="12">Belongs to the OXA1/ALB3/YidC family. Type 2 subfamily.</text>
</comment>
<keyword evidence="4 12" id="KW-0812">Transmembrane</keyword>
<name>A0A0M0LJA5_9BACL</name>
<dbReference type="Proteomes" id="UP000036867">
    <property type="component" value="Unassembled WGS sequence"/>
</dbReference>
<dbReference type="GeneID" id="301134528"/>
<dbReference type="CDD" id="cd20070">
    <property type="entry name" value="5TM_YidC_Alb3"/>
    <property type="match status" value="1"/>
</dbReference>
<dbReference type="GO" id="GO:0005886">
    <property type="term" value="C:plasma membrane"/>
    <property type="evidence" value="ECO:0007669"/>
    <property type="project" value="UniProtKB-SubCell"/>
</dbReference>
<evidence type="ECO:0000313" key="14">
    <source>
        <dbReference type="EMBL" id="KOO50972.1"/>
    </source>
</evidence>
<dbReference type="GO" id="GO:0015031">
    <property type="term" value="P:protein transport"/>
    <property type="evidence" value="ECO:0007669"/>
    <property type="project" value="UniProtKB-KW"/>
</dbReference>
<dbReference type="InterPro" id="IPR001708">
    <property type="entry name" value="YidC/ALB3/OXA1/COX18"/>
</dbReference>
<dbReference type="PRINTS" id="PR00701">
    <property type="entry name" value="60KDINNERMP"/>
</dbReference>
<keyword evidence="9" id="KW-0564">Palmitate</keyword>
<dbReference type="InterPro" id="IPR047196">
    <property type="entry name" value="YidC_ALB_C"/>
</dbReference>
<keyword evidence="11 12" id="KW-0449">Lipoprotein</keyword>
<feature type="transmembrane region" description="Helical" evidence="12">
    <location>
        <begin position="205"/>
        <end position="221"/>
    </location>
</feature>
<dbReference type="EMBL" id="LILB01000001">
    <property type="protein sequence ID" value="KOO50972.1"/>
    <property type="molecule type" value="Genomic_DNA"/>
</dbReference>
<accession>A0A0M0LJA5</accession>
<dbReference type="AlphaFoldDB" id="A0A0M0LJA5"/>
<evidence type="ECO:0000256" key="11">
    <source>
        <dbReference type="ARBA" id="ARBA00023288"/>
    </source>
</evidence>
<evidence type="ECO:0000256" key="2">
    <source>
        <dbReference type="ARBA" id="ARBA00022448"/>
    </source>
</evidence>
<dbReference type="NCBIfam" id="TIGR03592">
    <property type="entry name" value="yidC_oxa1_cterm"/>
    <property type="match status" value="1"/>
</dbReference>
<keyword evidence="10 12" id="KW-0143">Chaperone</keyword>
<comment type="caution">
    <text evidence="14">The sequence shown here is derived from an EMBL/GenBank/DDBJ whole genome shotgun (WGS) entry which is preliminary data.</text>
</comment>
<dbReference type="Pfam" id="PF02096">
    <property type="entry name" value="60KD_IMP"/>
    <property type="match status" value="1"/>
</dbReference>
<gene>
    <name evidence="12" type="primary">yidC</name>
    <name evidence="14" type="ORF">AMD00_00095</name>
</gene>
<evidence type="ECO:0000256" key="12">
    <source>
        <dbReference type="HAMAP-Rule" id="MF_01811"/>
    </source>
</evidence>
<reference evidence="15" key="1">
    <citation type="submission" date="2015-08" db="EMBL/GenBank/DDBJ databases">
        <title>Fjat-10028 dsm 16317.</title>
        <authorList>
            <person name="Liu B."/>
            <person name="Wang J."/>
            <person name="Zhu Y."/>
            <person name="Liu G."/>
            <person name="Chen Q."/>
            <person name="Chen Z."/>
            <person name="Lan J."/>
            <person name="Che J."/>
            <person name="Ge C."/>
            <person name="Shi H."/>
            <person name="Pan Z."/>
            <person name="Liu X."/>
        </authorList>
    </citation>
    <scope>NUCLEOTIDE SEQUENCE [LARGE SCALE GENOMIC DNA]</scope>
    <source>
        <strain evidence="15">DSM 16317</strain>
    </source>
</reference>
<dbReference type="GO" id="GO:0032977">
    <property type="term" value="F:membrane insertase activity"/>
    <property type="evidence" value="ECO:0007669"/>
    <property type="project" value="InterPro"/>
</dbReference>
<keyword evidence="15" id="KW-1185">Reference proteome</keyword>
<evidence type="ECO:0000256" key="10">
    <source>
        <dbReference type="ARBA" id="ARBA00023186"/>
    </source>
</evidence>
<comment type="function">
    <text evidence="12">Required for the insertion and/or proper folding and/or complex formation of integral membrane proteins into the membrane. Involved in integration of membrane proteins that insert both dependently and independently of the Sec translocase complex, as well as at least some lipoproteins.</text>
</comment>
<evidence type="ECO:0000259" key="13">
    <source>
        <dbReference type="Pfam" id="PF02096"/>
    </source>
</evidence>
<keyword evidence="3 12" id="KW-1003">Cell membrane</keyword>
<evidence type="ECO:0000256" key="1">
    <source>
        <dbReference type="ARBA" id="ARBA00004651"/>
    </source>
</evidence>
<dbReference type="PANTHER" id="PTHR12428:SF65">
    <property type="entry name" value="CYTOCHROME C OXIDASE ASSEMBLY PROTEIN COX18, MITOCHONDRIAL"/>
    <property type="match status" value="1"/>
</dbReference>
<dbReference type="GO" id="GO:0051205">
    <property type="term" value="P:protein insertion into membrane"/>
    <property type="evidence" value="ECO:0007669"/>
    <property type="project" value="TreeGrafter"/>
</dbReference>
<keyword evidence="8 12" id="KW-0472">Membrane</keyword>
<evidence type="ECO:0000256" key="4">
    <source>
        <dbReference type="ARBA" id="ARBA00022692"/>
    </source>
</evidence>
<feature type="transmembrane region" description="Helical" evidence="12">
    <location>
        <begin position="165"/>
        <end position="185"/>
    </location>
</feature>
<dbReference type="STRING" id="263475.AMD00_00095"/>
<keyword evidence="2 12" id="KW-0813">Transport</keyword>
<dbReference type="PROSITE" id="PS51257">
    <property type="entry name" value="PROKAR_LIPOPROTEIN"/>
    <property type="match status" value="1"/>
</dbReference>
<comment type="subcellular location">
    <subcellularLocation>
        <location evidence="1 12">Cell membrane</location>
        <topology evidence="1 12">Multi-pass membrane protein</topology>
    </subcellularLocation>
</comment>
<protein>
    <recommendedName>
        <fullName evidence="12">Membrane protein insertase YidC</fullName>
    </recommendedName>
    <alternativeName>
        <fullName evidence="12">Foldase YidC</fullName>
    </alternativeName>
    <alternativeName>
        <fullName evidence="12">Membrane integrase YidC</fullName>
    </alternativeName>
    <alternativeName>
        <fullName evidence="12">Membrane protein YidC</fullName>
    </alternativeName>
</protein>
<dbReference type="PANTHER" id="PTHR12428">
    <property type="entry name" value="OXA1"/>
    <property type="match status" value="1"/>
</dbReference>
<evidence type="ECO:0000256" key="7">
    <source>
        <dbReference type="ARBA" id="ARBA00022989"/>
    </source>
</evidence>
<proteinExistence type="inferred from homology"/>
<evidence type="ECO:0000256" key="9">
    <source>
        <dbReference type="ARBA" id="ARBA00023139"/>
    </source>
</evidence>
<evidence type="ECO:0000256" key="8">
    <source>
        <dbReference type="ARBA" id="ARBA00023136"/>
    </source>
</evidence>
<feature type="transmembrane region" description="Helical" evidence="12">
    <location>
        <begin position="132"/>
        <end position="153"/>
    </location>
</feature>
<dbReference type="HAMAP" id="MF_01811">
    <property type="entry name" value="YidC_type2"/>
    <property type="match status" value="1"/>
</dbReference>
<evidence type="ECO:0000256" key="5">
    <source>
        <dbReference type="ARBA" id="ARBA00022729"/>
    </source>
</evidence>
<keyword evidence="7 12" id="KW-1133">Transmembrane helix</keyword>
<feature type="transmembrane region" description="Helical" evidence="12">
    <location>
        <begin position="57"/>
        <end position="77"/>
    </location>
</feature>
<keyword evidence="5 12" id="KW-0732">Signal</keyword>
<dbReference type="InterPro" id="IPR023060">
    <property type="entry name" value="YidC/YidC1/YidC2_Firmicutes"/>
</dbReference>
<dbReference type="RefSeq" id="WP_053415083.1">
    <property type="nucleotide sequence ID" value="NZ_LILB01000001.1"/>
</dbReference>
<dbReference type="InterPro" id="IPR028055">
    <property type="entry name" value="YidC/Oxa/ALB_C"/>
</dbReference>
<feature type="domain" description="Membrane insertase YidC/Oxa/ALB C-terminal" evidence="13">
    <location>
        <begin position="57"/>
        <end position="244"/>
    </location>
</feature>
<evidence type="ECO:0000256" key="3">
    <source>
        <dbReference type="ARBA" id="ARBA00022475"/>
    </source>
</evidence>